<keyword evidence="1" id="KW-0862">Zinc</keyword>
<gene>
    <name evidence="3" type="ORF">MFLAVUS_002451</name>
</gene>
<dbReference type="Gene3D" id="3.30.160.60">
    <property type="entry name" value="Classic Zinc Finger"/>
    <property type="match status" value="2"/>
</dbReference>
<evidence type="ECO:0000313" key="3">
    <source>
        <dbReference type="EMBL" id="GAA5809048.1"/>
    </source>
</evidence>
<evidence type="ECO:0000259" key="2">
    <source>
        <dbReference type="PROSITE" id="PS50157"/>
    </source>
</evidence>
<protein>
    <recommendedName>
        <fullName evidence="2">C2H2-type domain-containing protein</fullName>
    </recommendedName>
</protein>
<reference evidence="3 4" key="1">
    <citation type="submission" date="2024-04" db="EMBL/GenBank/DDBJ databases">
        <title>genome sequences of Mucor flavus KT1a and Helicostylum pulchrum KT1b strains isolated from the surface of a dry-aged beef.</title>
        <authorList>
            <person name="Toyotome T."/>
            <person name="Hosono M."/>
            <person name="Torimaru M."/>
            <person name="Fukuda K."/>
            <person name="Mikami N."/>
        </authorList>
    </citation>
    <scope>NUCLEOTIDE SEQUENCE [LARGE SCALE GENOMIC DNA]</scope>
    <source>
        <strain evidence="3 4">KT1a</strain>
    </source>
</reference>
<keyword evidence="1" id="KW-0863">Zinc-finger</keyword>
<name>A0ABP9YQA1_9FUNG</name>
<accession>A0ABP9YQA1</accession>
<keyword evidence="1" id="KW-0479">Metal-binding</keyword>
<organism evidence="3 4">
    <name type="scientific">Mucor flavus</name>
    <dbReference type="NCBI Taxonomy" id="439312"/>
    <lineage>
        <taxon>Eukaryota</taxon>
        <taxon>Fungi</taxon>
        <taxon>Fungi incertae sedis</taxon>
        <taxon>Mucoromycota</taxon>
        <taxon>Mucoromycotina</taxon>
        <taxon>Mucoromycetes</taxon>
        <taxon>Mucorales</taxon>
        <taxon>Mucorineae</taxon>
        <taxon>Mucoraceae</taxon>
        <taxon>Mucor</taxon>
    </lineage>
</organism>
<dbReference type="SUPFAM" id="SSF57667">
    <property type="entry name" value="beta-beta-alpha zinc fingers"/>
    <property type="match status" value="1"/>
</dbReference>
<sequence length="203" mass="24302">MSQQVCLWNQCLLKVPELASHLSEEHVGWKQDEYKCQWQPCHRKNVYWHSRFSFISHLRLHTGESPFECCHCHKTFSSMEGLEKHGKLEHEQIEKKVPSSIKKKRKLAELQQQYNDQLSDESDDLPELPLERDIVLPKFKSNHIKKDGIMEQYKLAKAQLNYILRENEMLCDEWALTEKKLKRLKTERRVLLDALVKRNYEEE</sequence>
<keyword evidence="4" id="KW-1185">Reference proteome</keyword>
<dbReference type="PROSITE" id="PS00028">
    <property type="entry name" value="ZINC_FINGER_C2H2_1"/>
    <property type="match status" value="1"/>
</dbReference>
<evidence type="ECO:0000313" key="4">
    <source>
        <dbReference type="Proteomes" id="UP001473302"/>
    </source>
</evidence>
<dbReference type="InterPro" id="IPR013087">
    <property type="entry name" value="Znf_C2H2_type"/>
</dbReference>
<evidence type="ECO:0000256" key="1">
    <source>
        <dbReference type="PROSITE-ProRule" id="PRU00042"/>
    </source>
</evidence>
<dbReference type="Proteomes" id="UP001473302">
    <property type="component" value="Unassembled WGS sequence"/>
</dbReference>
<dbReference type="PROSITE" id="PS50157">
    <property type="entry name" value="ZINC_FINGER_C2H2_2"/>
    <property type="match status" value="1"/>
</dbReference>
<dbReference type="InterPro" id="IPR036236">
    <property type="entry name" value="Znf_C2H2_sf"/>
</dbReference>
<comment type="caution">
    <text evidence="3">The sequence shown here is derived from an EMBL/GenBank/DDBJ whole genome shotgun (WGS) entry which is preliminary data.</text>
</comment>
<proteinExistence type="predicted"/>
<dbReference type="EMBL" id="BAABUK010000004">
    <property type="protein sequence ID" value="GAA5809048.1"/>
    <property type="molecule type" value="Genomic_DNA"/>
</dbReference>
<feature type="domain" description="C2H2-type" evidence="2">
    <location>
        <begin position="67"/>
        <end position="95"/>
    </location>
</feature>